<reference evidence="2" key="1">
    <citation type="submission" date="2019-08" db="EMBL/GenBank/DDBJ databases">
        <authorList>
            <person name="Kucharzyk K."/>
            <person name="Murdoch R.W."/>
            <person name="Higgins S."/>
            <person name="Loffler F."/>
        </authorList>
    </citation>
    <scope>NUCLEOTIDE SEQUENCE</scope>
</reference>
<dbReference type="Pfam" id="PF12804">
    <property type="entry name" value="NTP_transf_3"/>
    <property type="match status" value="1"/>
</dbReference>
<dbReference type="InterPro" id="IPR029044">
    <property type="entry name" value="Nucleotide-diphossugar_trans"/>
</dbReference>
<proteinExistence type="predicted"/>
<accession>A0A644WSC1</accession>
<protein>
    <submittedName>
        <fullName evidence="2">Molybdenum cofactor guanylyltransferase</fullName>
        <ecNumber evidence="2">2.7.7.77</ecNumber>
    </submittedName>
</protein>
<feature type="domain" description="MobA-like NTP transferase" evidence="1">
    <location>
        <begin position="9"/>
        <end position="159"/>
    </location>
</feature>
<sequence>MNTIIHFSALIPAAGKSGRMTTSKLFLPFGEHTFAVEIAEKYVSAGAAAVVFVVNRDDFEILKGVCTRFPKQVQFVINDNPQLGRFRSIRLGLAALPPDMPCFLQNIDNPFVRSDVLCSMLSISSPEITVIPSCENKLGHPVLIGTEIQNKLLNDSGDDCILKSELSRYTTNIVEVNNPEILYNINTPEDYKMVFGKPLP</sequence>
<evidence type="ECO:0000259" key="1">
    <source>
        <dbReference type="Pfam" id="PF12804"/>
    </source>
</evidence>
<dbReference type="SUPFAM" id="SSF53448">
    <property type="entry name" value="Nucleotide-diphospho-sugar transferases"/>
    <property type="match status" value="1"/>
</dbReference>
<dbReference type="EMBL" id="VSSQ01001105">
    <property type="protein sequence ID" value="MPM05153.1"/>
    <property type="molecule type" value="Genomic_DNA"/>
</dbReference>
<gene>
    <name evidence="2" type="primary">mobA_16</name>
    <name evidence="2" type="ORF">SDC9_51440</name>
</gene>
<name>A0A644WSC1_9ZZZZ</name>
<keyword evidence="2" id="KW-0548">Nucleotidyltransferase</keyword>
<keyword evidence="2" id="KW-0808">Transferase</keyword>
<dbReference type="GO" id="GO:0061603">
    <property type="term" value="F:molybdenum cofactor guanylyltransferase activity"/>
    <property type="evidence" value="ECO:0007669"/>
    <property type="project" value="UniProtKB-EC"/>
</dbReference>
<dbReference type="PANTHER" id="PTHR43777:SF1">
    <property type="entry name" value="MOLYBDENUM COFACTOR CYTIDYLYLTRANSFERASE"/>
    <property type="match status" value="1"/>
</dbReference>
<dbReference type="Gene3D" id="3.90.550.10">
    <property type="entry name" value="Spore Coat Polysaccharide Biosynthesis Protein SpsA, Chain A"/>
    <property type="match status" value="1"/>
</dbReference>
<dbReference type="AlphaFoldDB" id="A0A644WSC1"/>
<comment type="caution">
    <text evidence="2">The sequence shown here is derived from an EMBL/GenBank/DDBJ whole genome shotgun (WGS) entry which is preliminary data.</text>
</comment>
<evidence type="ECO:0000313" key="2">
    <source>
        <dbReference type="EMBL" id="MPM05153.1"/>
    </source>
</evidence>
<dbReference type="EC" id="2.7.7.77" evidence="2"/>
<organism evidence="2">
    <name type="scientific">bioreactor metagenome</name>
    <dbReference type="NCBI Taxonomy" id="1076179"/>
    <lineage>
        <taxon>unclassified sequences</taxon>
        <taxon>metagenomes</taxon>
        <taxon>ecological metagenomes</taxon>
    </lineage>
</organism>
<dbReference type="PANTHER" id="PTHR43777">
    <property type="entry name" value="MOLYBDENUM COFACTOR CYTIDYLYLTRANSFERASE"/>
    <property type="match status" value="1"/>
</dbReference>
<dbReference type="InterPro" id="IPR025877">
    <property type="entry name" value="MobA-like_NTP_Trfase"/>
</dbReference>